<dbReference type="PROSITE" id="PS50206">
    <property type="entry name" value="RHODANESE_3"/>
    <property type="match status" value="1"/>
</dbReference>
<keyword evidence="6" id="KW-0676">Redox-active center</keyword>
<evidence type="ECO:0000256" key="2">
    <source>
        <dbReference type="ARBA" id="ARBA00009130"/>
    </source>
</evidence>
<dbReference type="InterPro" id="IPR016156">
    <property type="entry name" value="FAD/NAD-linked_Rdtase_dimer_sf"/>
</dbReference>
<dbReference type="Proteomes" id="UP000265618">
    <property type="component" value="Unassembled WGS sequence"/>
</dbReference>
<comment type="caution">
    <text evidence="8">The sequence shown here is derived from an EMBL/GenBank/DDBJ whole genome shotgun (WGS) entry which is preliminary data.</text>
</comment>
<dbReference type="Gene3D" id="3.40.250.10">
    <property type="entry name" value="Rhodanese-like domain"/>
    <property type="match status" value="1"/>
</dbReference>
<proteinExistence type="inferred from homology"/>
<name>A0A9K3GL46_9EUKA</name>
<gene>
    <name evidence="8" type="ORF">KIPB_009850</name>
</gene>
<keyword evidence="4" id="KW-0274">FAD</keyword>
<dbReference type="SUPFAM" id="SSF52821">
    <property type="entry name" value="Rhodanese/Cell cycle control phosphatase"/>
    <property type="match status" value="1"/>
</dbReference>
<dbReference type="AlphaFoldDB" id="A0A9K3GL46"/>
<dbReference type="SUPFAM" id="SSF51905">
    <property type="entry name" value="FAD/NAD(P)-binding domain"/>
    <property type="match status" value="1"/>
</dbReference>
<dbReference type="PRINTS" id="PR00368">
    <property type="entry name" value="FADPNR"/>
</dbReference>
<keyword evidence="9" id="KW-1185">Reference proteome</keyword>
<dbReference type="InterPro" id="IPR036873">
    <property type="entry name" value="Rhodanese-like_dom_sf"/>
</dbReference>
<dbReference type="PANTHER" id="PTHR43429:SF1">
    <property type="entry name" value="NAD(P)H SULFUR OXIDOREDUCTASE (COA-DEPENDENT)"/>
    <property type="match status" value="1"/>
</dbReference>
<dbReference type="Gene3D" id="3.50.50.60">
    <property type="entry name" value="FAD/NAD(P)-binding domain"/>
    <property type="match status" value="3"/>
</dbReference>
<dbReference type="SMART" id="SM00450">
    <property type="entry name" value="RHOD"/>
    <property type="match status" value="1"/>
</dbReference>
<dbReference type="Pfam" id="PF02852">
    <property type="entry name" value="Pyr_redox_dim"/>
    <property type="match status" value="1"/>
</dbReference>
<comment type="cofactor">
    <cofactor evidence="1">
        <name>FAD</name>
        <dbReference type="ChEBI" id="CHEBI:57692"/>
    </cofactor>
</comment>
<evidence type="ECO:0000256" key="3">
    <source>
        <dbReference type="ARBA" id="ARBA00022630"/>
    </source>
</evidence>
<reference evidence="8 9" key="1">
    <citation type="journal article" date="2018" name="PLoS ONE">
        <title>The draft genome of Kipferlia bialata reveals reductive genome evolution in fornicate parasites.</title>
        <authorList>
            <person name="Tanifuji G."/>
            <person name="Takabayashi S."/>
            <person name="Kume K."/>
            <person name="Takagi M."/>
            <person name="Nakayama T."/>
            <person name="Kamikawa R."/>
            <person name="Inagaki Y."/>
            <person name="Hashimoto T."/>
        </authorList>
    </citation>
    <scope>NUCLEOTIDE SEQUENCE [LARGE SCALE GENOMIC DNA]</scope>
    <source>
        <strain evidence="8">NY0173</strain>
    </source>
</reference>
<evidence type="ECO:0000256" key="1">
    <source>
        <dbReference type="ARBA" id="ARBA00001974"/>
    </source>
</evidence>
<dbReference type="OrthoDB" id="432169at2759"/>
<keyword evidence="3" id="KW-0285">Flavoprotein</keyword>
<dbReference type="SUPFAM" id="SSF55424">
    <property type="entry name" value="FAD/NAD-linked reductases, dimerisation (C-terminal) domain"/>
    <property type="match status" value="1"/>
</dbReference>
<dbReference type="Pfam" id="PF07992">
    <property type="entry name" value="Pyr_redox_2"/>
    <property type="match status" value="1"/>
</dbReference>
<dbReference type="Pfam" id="PF00581">
    <property type="entry name" value="Rhodanese"/>
    <property type="match status" value="1"/>
</dbReference>
<evidence type="ECO:0000256" key="6">
    <source>
        <dbReference type="ARBA" id="ARBA00023284"/>
    </source>
</evidence>
<dbReference type="InterPro" id="IPR001763">
    <property type="entry name" value="Rhodanese-like_dom"/>
</dbReference>
<feature type="domain" description="Rhodanese" evidence="7">
    <location>
        <begin position="308"/>
        <end position="395"/>
    </location>
</feature>
<dbReference type="GO" id="GO:0016491">
    <property type="term" value="F:oxidoreductase activity"/>
    <property type="evidence" value="ECO:0007669"/>
    <property type="project" value="UniProtKB-KW"/>
</dbReference>
<comment type="similarity">
    <text evidence="2">Belongs to the class-III pyridine nucleotide-disulfide oxidoreductase family.</text>
</comment>
<dbReference type="InterPro" id="IPR023753">
    <property type="entry name" value="FAD/NAD-binding_dom"/>
</dbReference>
<organism evidence="8 9">
    <name type="scientific">Kipferlia bialata</name>
    <dbReference type="NCBI Taxonomy" id="797122"/>
    <lineage>
        <taxon>Eukaryota</taxon>
        <taxon>Metamonada</taxon>
        <taxon>Carpediemonas-like organisms</taxon>
        <taxon>Kipferlia</taxon>
    </lineage>
</organism>
<evidence type="ECO:0000259" key="7">
    <source>
        <dbReference type="PROSITE" id="PS50206"/>
    </source>
</evidence>
<evidence type="ECO:0000256" key="4">
    <source>
        <dbReference type="ARBA" id="ARBA00022827"/>
    </source>
</evidence>
<dbReference type="PANTHER" id="PTHR43429">
    <property type="entry name" value="PYRIDINE NUCLEOTIDE-DISULFIDE OXIDOREDUCTASE DOMAIN-CONTAINING"/>
    <property type="match status" value="1"/>
</dbReference>
<feature type="non-terminal residue" evidence="8">
    <location>
        <position position="1"/>
    </location>
</feature>
<protein>
    <recommendedName>
        <fullName evidence="7">Rhodanese domain-containing protein</fullName>
    </recommendedName>
</protein>
<dbReference type="EMBL" id="BDIP01003469">
    <property type="protein sequence ID" value="GIQ87749.1"/>
    <property type="molecule type" value="Genomic_DNA"/>
</dbReference>
<sequence length="400" mass="43053">AGYIGLELAESMTELNKDVTIVEFLPQVMALFDADIAQPCAAVLKQKGVKLMLGTACQGLTEKEGVYTLETNNGSVEVDTVMFCVGVRPATKCLAGTGINLDPRGHVIVDKYLRTNVDSIYAIGDCAAIPHKVLPTNTPLPLAGPAAAAGRKVAKCIAHGVESMGEGWAGAIGCSIIRLWNFYCGNVGCTEKMLQRAEIPYTVTCSTWFSKVLYHPTPAPHPIHAKALFHADTGVILGAQAYGPGEGVARRLDVLSAYIQMGATMDNLIDFEGAYCPPVGAPRDVVNYLGMVSVEKRDGNEVSLLPSEVTDQVIVDVRTPQEYEGLGHPKNSINIPLATLRSRLDELPKGEFVVSCKAGKMSHIAYRMLVQKGYNVKNLNGGWFSFCRNKPGDCNFKSCV</sequence>
<evidence type="ECO:0000256" key="5">
    <source>
        <dbReference type="ARBA" id="ARBA00023002"/>
    </source>
</evidence>
<dbReference type="InterPro" id="IPR050260">
    <property type="entry name" value="FAD-bd_OxRdtase"/>
</dbReference>
<dbReference type="InterPro" id="IPR004099">
    <property type="entry name" value="Pyr_nucl-diS_OxRdtase_dimer"/>
</dbReference>
<evidence type="ECO:0000313" key="9">
    <source>
        <dbReference type="Proteomes" id="UP000265618"/>
    </source>
</evidence>
<keyword evidence="5" id="KW-0560">Oxidoreductase</keyword>
<accession>A0A9K3GL46</accession>
<evidence type="ECO:0000313" key="8">
    <source>
        <dbReference type="EMBL" id="GIQ87749.1"/>
    </source>
</evidence>
<dbReference type="InterPro" id="IPR036188">
    <property type="entry name" value="FAD/NAD-bd_sf"/>
</dbReference>